<dbReference type="Pfam" id="PF03031">
    <property type="entry name" value="NIF"/>
    <property type="match status" value="1"/>
</dbReference>
<feature type="compositionally biased region" description="Low complexity" evidence="1">
    <location>
        <begin position="250"/>
        <end position="264"/>
    </location>
</feature>
<comment type="caution">
    <text evidence="3">The sequence shown here is derived from an EMBL/GenBank/DDBJ whole genome shotgun (WGS) entry which is preliminary data.</text>
</comment>
<dbReference type="SUPFAM" id="SSF56784">
    <property type="entry name" value="HAD-like"/>
    <property type="match status" value="1"/>
</dbReference>
<keyword evidence="4" id="KW-1185">Reference proteome</keyword>
<feature type="domain" description="FCP1 homology" evidence="2">
    <location>
        <begin position="661"/>
        <end position="820"/>
    </location>
</feature>
<dbReference type="Gene3D" id="3.40.50.1000">
    <property type="entry name" value="HAD superfamily/HAD-like"/>
    <property type="match status" value="1"/>
</dbReference>
<proteinExistence type="predicted"/>
<dbReference type="CDD" id="cd07521">
    <property type="entry name" value="HAD_FCP1-like"/>
    <property type="match status" value="1"/>
</dbReference>
<dbReference type="InterPro" id="IPR036412">
    <property type="entry name" value="HAD-like_sf"/>
</dbReference>
<name>A0ABP1QQZ7_9HEXA</name>
<dbReference type="InterPro" id="IPR011948">
    <property type="entry name" value="Dullard_phosphatase"/>
</dbReference>
<sequence>MKLRTNKRIASERKQLAPRLTHTGRIQQQRKAKSGASLGVGSSKVSKKDKECRGVPPAVSTEYGNEHANKGFMKKGGASTRRSTFRSNNNACSVELSQLQEESKEFVRVLRSRNLNCSLFSDTKGKTKTKVEIVNEVVEGSRRQQQKPRLTRSSAPAFASASTSPREPSALPKKVQIKTAVLEEEEEHLASSKDSGIGVRFQPRKRRRRRRKSVISTVKTRKSSGSSLSKTRSSKCSTANAMHEDVAPDTVSSSSAEAAETPSEVSKDPQTNVLQDSVSQESIESEIHNSDSSDSSTNSSSCSGNSNNEDAEGIIAATNIAFNEVANDPSVPSSFNLDDYTSQVDYCNPDLFRDEYCPNGVSPSNPFGLPSVPPLATGSSLQADVNSCSSSSSSSSDDLFSCATTFPISSSWFHYTASSNQLSSLSSATSSTYESTSSVFYQDSSGANSVPNSSCKMGGSSSSTATSEYNSVMPCSSTTASLTSPSPWNTTTAISNWCSGSSSSSPDNLTDDESQGSWSQILEMSASSGDDNNKDKTVTSSSEYNDDNMHFAVPSTASPPMMQHQQNYSQQQLMYTQTCVANGNGGYGQHNGDNTLISSCNLNTNAMAMPSPTYPYYTNGNGEVYYDDYWENANPYVFIKNLPPLTPDMKARVPVLPLKTRSSPPFSLVLDLDETLVHCSLQEMSDANFSFPVFCQDCTYQVYGRTRPYFREFLERVSTMFEVILFTASKKVYANKILDLLDPARKWIKYRLFREHCLCINGKYIKDLSILGRDLSKVIIVDNSPQAFGYQLENGIPIESWFVDENDRELINLVPFLEELVKLNEDVRPHIRDRYKLFSYLPPD</sequence>
<protein>
    <recommendedName>
        <fullName evidence="2">FCP1 homology domain-containing protein</fullName>
    </recommendedName>
</protein>
<feature type="region of interest" description="Disordered" evidence="1">
    <location>
        <begin position="525"/>
        <end position="569"/>
    </location>
</feature>
<reference evidence="3 4" key="1">
    <citation type="submission" date="2024-08" db="EMBL/GenBank/DDBJ databases">
        <authorList>
            <person name="Cucini C."/>
            <person name="Frati F."/>
        </authorList>
    </citation>
    <scope>NUCLEOTIDE SEQUENCE [LARGE SCALE GENOMIC DNA]</scope>
</reference>
<evidence type="ECO:0000313" key="3">
    <source>
        <dbReference type="EMBL" id="CAL8109555.1"/>
    </source>
</evidence>
<dbReference type="Proteomes" id="UP001642540">
    <property type="component" value="Unassembled WGS sequence"/>
</dbReference>
<feature type="region of interest" description="Disordered" evidence="1">
    <location>
        <begin position="139"/>
        <end position="173"/>
    </location>
</feature>
<dbReference type="PANTHER" id="PTHR12210">
    <property type="entry name" value="DULLARD PROTEIN PHOSPHATASE"/>
    <property type="match status" value="1"/>
</dbReference>
<evidence type="ECO:0000259" key="2">
    <source>
        <dbReference type="PROSITE" id="PS50969"/>
    </source>
</evidence>
<dbReference type="NCBIfam" id="TIGR02251">
    <property type="entry name" value="HIF-SF_euk"/>
    <property type="match status" value="1"/>
</dbReference>
<feature type="compositionally biased region" description="Basic residues" evidence="1">
    <location>
        <begin position="202"/>
        <end position="213"/>
    </location>
</feature>
<dbReference type="InterPro" id="IPR023214">
    <property type="entry name" value="HAD_sf"/>
</dbReference>
<feature type="compositionally biased region" description="Low complexity" evidence="1">
    <location>
        <begin position="223"/>
        <end position="238"/>
    </location>
</feature>
<feature type="compositionally biased region" description="Polar residues" evidence="1">
    <location>
        <begin position="268"/>
        <end position="280"/>
    </location>
</feature>
<accession>A0ABP1QQZ7</accession>
<feature type="compositionally biased region" description="Low complexity" evidence="1">
    <location>
        <begin position="151"/>
        <end position="166"/>
    </location>
</feature>
<feature type="compositionally biased region" description="Low complexity" evidence="1">
    <location>
        <begin position="292"/>
        <end position="308"/>
    </location>
</feature>
<dbReference type="EMBL" id="CAXLJM020000041">
    <property type="protein sequence ID" value="CAL8109555.1"/>
    <property type="molecule type" value="Genomic_DNA"/>
</dbReference>
<gene>
    <name evidence="3" type="ORF">ODALV1_LOCUS13479</name>
</gene>
<dbReference type="PROSITE" id="PS50969">
    <property type="entry name" value="FCP1"/>
    <property type="match status" value="1"/>
</dbReference>
<evidence type="ECO:0000313" key="4">
    <source>
        <dbReference type="Proteomes" id="UP001642540"/>
    </source>
</evidence>
<feature type="compositionally biased region" description="Low complexity" evidence="1">
    <location>
        <begin position="34"/>
        <end position="44"/>
    </location>
</feature>
<dbReference type="SMART" id="SM00577">
    <property type="entry name" value="CPDc"/>
    <property type="match status" value="1"/>
</dbReference>
<dbReference type="InterPro" id="IPR004274">
    <property type="entry name" value="FCP1_dom"/>
</dbReference>
<feature type="region of interest" description="Disordered" evidence="1">
    <location>
        <begin position="1"/>
        <end position="85"/>
    </location>
</feature>
<evidence type="ECO:0000256" key="1">
    <source>
        <dbReference type="SAM" id="MobiDB-lite"/>
    </source>
</evidence>
<feature type="region of interest" description="Disordered" evidence="1">
    <location>
        <begin position="186"/>
        <end position="309"/>
    </location>
</feature>
<organism evidence="3 4">
    <name type="scientific">Orchesella dallaii</name>
    <dbReference type="NCBI Taxonomy" id="48710"/>
    <lineage>
        <taxon>Eukaryota</taxon>
        <taxon>Metazoa</taxon>
        <taxon>Ecdysozoa</taxon>
        <taxon>Arthropoda</taxon>
        <taxon>Hexapoda</taxon>
        <taxon>Collembola</taxon>
        <taxon>Entomobryomorpha</taxon>
        <taxon>Entomobryoidea</taxon>
        <taxon>Orchesellidae</taxon>
        <taxon>Orchesellinae</taxon>
        <taxon>Orchesella</taxon>
    </lineage>
</organism>
<dbReference type="InterPro" id="IPR050365">
    <property type="entry name" value="TIM50"/>
</dbReference>